<accession>A0AAJ8LKM3</accession>
<proteinExistence type="predicted"/>
<feature type="region of interest" description="Disordered" evidence="1">
    <location>
        <begin position="326"/>
        <end position="356"/>
    </location>
</feature>
<organism evidence="2 3">
    <name type="scientific">Kwoniella shandongensis</name>
    <dbReference type="NCBI Taxonomy" id="1734106"/>
    <lineage>
        <taxon>Eukaryota</taxon>
        <taxon>Fungi</taxon>
        <taxon>Dikarya</taxon>
        <taxon>Basidiomycota</taxon>
        <taxon>Agaricomycotina</taxon>
        <taxon>Tremellomycetes</taxon>
        <taxon>Tremellales</taxon>
        <taxon>Cryptococcaceae</taxon>
        <taxon>Kwoniella</taxon>
    </lineage>
</organism>
<feature type="region of interest" description="Disordered" evidence="1">
    <location>
        <begin position="542"/>
        <end position="562"/>
    </location>
</feature>
<feature type="compositionally biased region" description="Basic and acidic residues" evidence="1">
    <location>
        <begin position="617"/>
        <end position="637"/>
    </location>
</feature>
<dbReference type="PANTHER" id="PTHR13265">
    <property type="entry name" value="THO COMPLEX SUBUNIT 1"/>
    <property type="match status" value="1"/>
</dbReference>
<dbReference type="InterPro" id="IPR021861">
    <property type="entry name" value="THO_THOC1"/>
</dbReference>
<dbReference type="AlphaFoldDB" id="A0AAJ8LKM3"/>
<dbReference type="RefSeq" id="XP_065823639.1">
    <property type="nucleotide sequence ID" value="XM_065967567.1"/>
</dbReference>
<dbReference type="PANTHER" id="PTHR13265:SF0">
    <property type="entry name" value="HPR1"/>
    <property type="match status" value="1"/>
</dbReference>
<feature type="region of interest" description="Disordered" evidence="1">
    <location>
        <begin position="231"/>
        <end position="272"/>
    </location>
</feature>
<reference evidence="2" key="1">
    <citation type="submission" date="2017-08" db="EMBL/GenBank/DDBJ databases">
        <authorList>
            <person name="Cuomo C."/>
            <person name="Billmyre B."/>
            <person name="Heitman J."/>
        </authorList>
    </citation>
    <scope>NUCLEOTIDE SEQUENCE</scope>
    <source>
        <strain evidence="2">CBS 12478</strain>
    </source>
</reference>
<feature type="region of interest" description="Disordered" evidence="1">
    <location>
        <begin position="602"/>
        <end position="679"/>
    </location>
</feature>
<evidence type="ECO:0000313" key="3">
    <source>
        <dbReference type="Proteomes" id="UP000322225"/>
    </source>
</evidence>
<feature type="compositionally biased region" description="Acidic residues" evidence="1">
    <location>
        <begin position="602"/>
        <end position="616"/>
    </location>
</feature>
<dbReference type="Pfam" id="PF11957">
    <property type="entry name" value="efThoc1"/>
    <property type="match status" value="1"/>
</dbReference>
<feature type="compositionally biased region" description="Polar residues" evidence="1">
    <location>
        <begin position="669"/>
        <end position="679"/>
    </location>
</feature>
<evidence type="ECO:0000256" key="1">
    <source>
        <dbReference type="SAM" id="MobiDB-lite"/>
    </source>
</evidence>
<gene>
    <name evidence="2" type="ORF">CI109_104817</name>
</gene>
<feature type="compositionally biased region" description="Basic and acidic residues" evidence="1">
    <location>
        <begin position="547"/>
        <end position="562"/>
    </location>
</feature>
<dbReference type="GeneID" id="43591492"/>
<dbReference type="Proteomes" id="UP000322225">
    <property type="component" value="Chromosome 8"/>
</dbReference>
<feature type="region of interest" description="Disordered" evidence="1">
    <location>
        <begin position="286"/>
        <end position="307"/>
    </location>
</feature>
<feature type="compositionally biased region" description="Acidic residues" evidence="1">
    <location>
        <begin position="231"/>
        <end position="245"/>
    </location>
</feature>
<feature type="compositionally biased region" description="Basic and acidic residues" evidence="1">
    <location>
        <begin position="246"/>
        <end position="272"/>
    </location>
</feature>
<feature type="compositionally biased region" description="Acidic residues" evidence="1">
    <location>
        <begin position="638"/>
        <end position="650"/>
    </location>
</feature>
<keyword evidence="3" id="KW-1185">Reference proteome</keyword>
<evidence type="ECO:0000313" key="2">
    <source>
        <dbReference type="EMBL" id="WWD20341.1"/>
    </source>
</evidence>
<sequence>MQSFYPTLKSSLSTLLSTYPPTRESSIPIPPSELTTQLEEVWQRCSGSSDQPEGSATKSVDMIRGVLELVGRELVVVPITSGELPEPSDEASDDEKSVFQRSLQDRLDIVLTLYEVVHESSQKVLPLEPGALFIPLLEELVELVSVETWRELWTYIETRSKRFTKDMPASRGKALPLLRTINAFLRFLPRIPADLVFRGRIHQFASSVISVADKSAINMRGDYGEVKTVWEEEDVKGDVEPGGEDGDVKMEDEPEKKQDTTEKEGTPTKSEPDFYSTLWSLQQYFAHPPSLDGPPTGDPPKTPFDTFKEKSDFVLPKLFAQTQKEKEMLGKDAESVVGNQKRKRNTEDEGEGRGGFFHPRYLTGKRLLEHELADPSFRRQILVQYFILFQFLLNLTPASAGKQAFTGGMPRSFVLIADDEKWVISKIQAIREELKKMVDGQRFEETVLSIITRERHYAQWKNDGCPEGAFEVPPLDKGTAEEAAQLWKRRLAPPHPYTFKVGSRPLSMLWNNGFKSIDQLKGRQKATTVEGLDEDIQRIEMDEDDDRAMGKEPPAEDLAANKERKASLAWRALRLASQTDLRHFAALAPKRDLHVLVKALEGEEEKEEAKVEDEQEETKPEDKVEEKEVVAEVKQEGGDVEMESTIEEATTEPVTESEPVEKKEDESTNETAQEPDTTS</sequence>
<evidence type="ECO:0008006" key="4">
    <source>
        <dbReference type="Google" id="ProtNLM"/>
    </source>
</evidence>
<dbReference type="GO" id="GO:0006406">
    <property type="term" value="P:mRNA export from nucleus"/>
    <property type="evidence" value="ECO:0007669"/>
    <property type="project" value="TreeGrafter"/>
</dbReference>
<dbReference type="KEGG" id="ksn:43591492"/>
<dbReference type="EMBL" id="CP144058">
    <property type="protein sequence ID" value="WWD20341.1"/>
    <property type="molecule type" value="Genomic_DNA"/>
</dbReference>
<dbReference type="GO" id="GO:0000445">
    <property type="term" value="C:THO complex part of transcription export complex"/>
    <property type="evidence" value="ECO:0007669"/>
    <property type="project" value="TreeGrafter"/>
</dbReference>
<reference evidence="2" key="2">
    <citation type="submission" date="2024-01" db="EMBL/GenBank/DDBJ databases">
        <title>Comparative genomics of Cryptococcus and Kwoniella reveals pathogenesis evolution and contrasting modes of karyotype evolution via chromosome fusion or intercentromeric recombination.</title>
        <authorList>
            <person name="Coelho M.A."/>
            <person name="David-Palma M."/>
            <person name="Shea T."/>
            <person name="Bowers K."/>
            <person name="McGinley-Smith S."/>
            <person name="Mohammad A.W."/>
            <person name="Gnirke A."/>
            <person name="Yurkov A.M."/>
            <person name="Nowrousian M."/>
            <person name="Sun S."/>
            <person name="Cuomo C.A."/>
            <person name="Heitman J."/>
        </authorList>
    </citation>
    <scope>NUCLEOTIDE SEQUENCE</scope>
    <source>
        <strain evidence="2">CBS 12478</strain>
    </source>
</reference>
<name>A0AAJ8LKM3_9TREE</name>
<protein>
    <recommendedName>
        <fullName evidence="4">THO complex subunit 1</fullName>
    </recommendedName>
</protein>